<organism evidence="1 2">
    <name type="scientific">Ornithinibacillus salinisoli</name>
    <dbReference type="NCBI Taxonomy" id="1848459"/>
    <lineage>
        <taxon>Bacteria</taxon>
        <taxon>Bacillati</taxon>
        <taxon>Bacillota</taxon>
        <taxon>Bacilli</taxon>
        <taxon>Bacillales</taxon>
        <taxon>Bacillaceae</taxon>
        <taxon>Ornithinibacillus</taxon>
    </lineage>
</organism>
<evidence type="ECO:0000313" key="2">
    <source>
        <dbReference type="Proteomes" id="UP001597383"/>
    </source>
</evidence>
<sequence length="188" mass="21663">MYKVILTVLSISAVVLIAYAGWSIYNIFTDEEDKADAIHVDSDKELAELEDQRIEIQGSISEEDLDQYENKNLNPFGQAKEMNELTDNIYQEYIHGMSHQKVIASEKWGFYEIHLSRVQWLLDGLNEVNLEYEDVYRSILEKWLRGDFSTADADHNRIWQIQGGTIGEATGVYSPEEEKAYLESQSSN</sequence>
<dbReference type="InterPro" id="IPR046208">
    <property type="entry name" value="DUF6241"/>
</dbReference>
<gene>
    <name evidence="1" type="ORF">ACFSJF_01280</name>
</gene>
<evidence type="ECO:0000313" key="1">
    <source>
        <dbReference type="EMBL" id="MFD2042941.1"/>
    </source>
</evidence>
<comment type="caution">
    <text evidence="1">The sequence shown here is derived from an EMBL/GenBank/DDBJ whole genome shotgun (WGS) entry which is preliminary data.</text>
</comment>
<dbReference type="Proteomes" id="UP001597383">
    <property type="component" value="Unassembled WGS sequence"/>
</dbReference>
<dbReference type="RefSeq" id="WP_377554666.1">
    <property type="nucleotide sequence ID" value="NZ_JBHUHQ010000002.1"/>
</dbReference>
<reference evidence="2" key="1">
    <citation type="journal article" date="2019" name="Int. J. Syst. Evol. Microbiol.">
        <title>The Global Catalogue of Microorganisms (GCM) 10K type strain sequencing project: providing services to taxonomists for standard genome sequencing and annotation.</title>
        <authorList>
            <consortium name="The Broad Institute Genomics Platform"/>
            <consortium name="The Broad Institute Genome Sequencing Center for Infectious Disease"/>
            <person name="Wu L."/>
            <person name="Ma J."/>
        </authorList>
    </citation>
    <scope>NUCLEOTIDE SEQUENCE [LARGE SCALE GENOMIC DNA]</scope>
    <source>
        <strain evidence="2">R28</strain>
    </source>
</reference>
<proteinExistence type="predicted"/>
<dbReference type="Pfam" id="PF19754">
    <property type="entry name" value="DUF6241"/>
    <property type="match status" value="1"/>
</dbReference>
<accession>A0ABW4VW73</accession>
<name>A0ABW4VW73_9BACI</name>
<protein>
    <submittedName>
        <fullName evidence="1">DUF6241 domain-containing protein</fullName>
    </submittedName>
</protein>
<keyword evidence="2" id="KW-1185">Reference proteome</keyword>
<dbReference type="EMBL" id="JBHUHQ010000002">
    <property type="protein sequence ID" value="MFD2042941.1"/>
    <property type="molecule type" value="Genomic_DNA"/>
</dbReference>